<feature type="region of interest" description="Disordered" evidence="5">
    <location>
        <begin position="1"/>
        <end position="59"/>
    </location>
</feature>
<accession>A0A9W6UGS9</accession>
<feature type="transmembrane region" description="Helical" evidence="6">
    <location>
        <begin position="128"/>
        <end position="146"/>
    </location>
</feature>
<feature type="transmembrane region" description="Helical" evidence="6">
    <location>
        <begin position="407"/>
        <end position="426"/>
    </location>
</feature>
<feature type="compositionally biased region" description="Basic and acidic residues" evidence="5">
    <location>
        <begin position="714"/>
        <end position="729"/>
    </location>
</feature>
<feature type="transmembrane region" description="Helical" evidence="6">
    <location>
        <begin position="460"/>
        <end position="486"/>
    </location>
</feature>
<feature type="transmembrane region" description="Helical" evidence="6">
    <location>
        <begin position="498"/>
        <end position="517"/>
    </location>
</feature>
<keyword evidence="3 6" id="KW-1133">Transmembrane helix</keyword>
<sequence length="729" mass="77705">MRGTGAAQPGGPARPLARLLPIPPTIGRVHDQGANGSESADADPQEWNPPSRVRARVAERPRQRMDLKALFGLASGRFAWTIAAKAAIAMSSSFALVAFLFGPAAGSLAALGSMTVLYEKNTPYTHRALSLGLIALGFAASVAIGSVASVSLWSGALAIGLVAGVSTWLCQSLRVDVPGPFFFVLVCAIATIAPGGLAAAPAHTATAAIGAAIGWLVSMVGAPFRARHPENRAVAEAFRQLAALLRAIGTPRVDHVQHQASLAVSNAWRVVLQAQTRGYRDTPDAARLRALLRWVSDIHLAATEVSLARSEPLPAVASNFAEGLAVAVGRPLLSPDPDGLDEIRKGLRPRSLESRLYSNLARAAQSARKRDHEVEGLGGKLHDRRNPPAMDSLRSGLSRKSLIRPTALRMGITVAAAGLLAIALGFDRYYWVSITAASVLQGGNVVLTANRSAQRALGTVLGVVIGAGILMTSPPLWVVIITAALFQALAQLVIARNFFYASIALTPMALLVAFTASPYPVDQLAQARVVDSVVGAFAGILGALLLWRKASAARLPQTIVTVLGSSQAVLMEVLDPQVEITPERRYRLRRDLRRDLLSLRGVYDSAIGDVPRAEHTRPLWPVVIATQRIGYLALSALALEEAPPASQITLQRLGLAFDELAASLVERRTPRLGALPRLVDYPRINMELRALSSSMRSAVATDERDATAEQQLRAQREQRRARDEVTGDL</sequence>
<dbReference type="Proteomes" id="UP001165092">
    <property type="component" value="Unassembled WGS sequence"/>
</dbReference>
<proteinExistence type="predicted"/>
<evidence type="ECO:0000256" key="3">
    <source>
        <dbReference type="ARBA" id="ARBA00022989"/>
    </source>
</evidence>
<dbReference type="Pfam" id="PF13515">
    <property type="entry name" value="FUSC_2"/>
    <property type="match status" value="1"/>
</dbReference>
<feature type="transmembrane region" description="Helical" evidence="6">
    <location>
        <begin position="181"/>
        <end position="199"/>
    </location>
</feature>
<dbReference type="EMBL" id="BSQG01000001">
    <property type="protein sequence ID" value="GLU45769.1"/>
    <property type="molecule type" value="Genomic_DNA"/>
</dbReference>
<feature type="domain" description="Integral membrane bound transporter" evidence="7">
    <location>
        <begin position="417"/>
        <end position="541"/>
    </location>
</feature>
<feature type="compositionally biased region" description="Basic and acidic residues" evidence="5">
    <location>
        <begin position="368"/>
        <end position="386"/>
    </location>
</feature>
<evidence type="ECO:0000256" key="1">
    <source>
        <dbReference type="ARBA" id="ARBA00004141"/>
    </source>
</evidence>
<keyword evidence="4 6" id="KW-0472">Membrane</keyword>
<keyword evidence="9" id="KW-1185">Reference proteome</keyword>
<evidence type="ECO:0000256" key="4">
    <source>
        <dbReference type="ARBA" id="ARBA00023136"/>
    </source>
</evidence>
<name>A0A9W6UGS9_9ACTN</name>
<dbReference type="GO" id="GO:0016020">
    <property type="term" value="C:membrane"/>
    <property type="evidence" value="ECO:0007669"/>
    <property type="project" value="UniProtKB-SubCell"/>
</dbReference>
<evidence type="ECO:0000313" key="9">
    <source>
        <dbReference type="Proteomes" id="UP001165092"/>
    </source>
</evidence>
<evidence type="ECO:0000259" key="7">
    <source>
        <dbReference type="Pfam" id="PF13515"/>
    </source>
</evidence>
<evidence type="ECO:0000256" key="5">
    <source>
        <dbReference type="SAM" id="MobiDB-lite"/>
    </source>
</evidence>
<protein>
    <submittedName>
        <fullName evidence="8">FUSC family protein</fullName>
    </submittedName>
</protein>
<feature type="transmembrane region" description="Helical" evidence="6">
    <location>
        <begin position="529"/>
        <end position="547"/>
    </location>
</feature>
<comment type="caution">
    <text evidence="8">The sequence shown here is derived from an EMBL/GenBank/DDBJ whole genome shotgun (WGS) entry which is preliminary data.</text>
</comment>
<feature type="region of interest" description="Disordered" evidence="5">
    <location>
        <begin position="368"/>
        <end position="390"/>
    </location>
</feature>
<keyword evidence="2 6" id="KW-0812">Transmembrane</keyword>
<feature type="transmembrane region" description="Helical" evidence="6">
    <location>
        <begin position="94"/>
        <end position="116"/>
    </location>
</feature>
<dbReference type="InterPro" id="IPR049453">
    <property type="entry name" value="Memb_transporter_dom"/>
</dbReference>
<evidence type="ECO:0000313" key="8">
    <source>
        <dbReference type="EMBL" id="GLU45769.1"/>
    </source>
</evidence>
<feature type="transmembrane region" description="Helical" evidence="6">
    <location>
        <begin position="152"/>
        <end position="169"/>
    </location>
</feature>
<feature type="transmembrane region" description="Helical" evidence="6">
    <location>
        <begin position="205"/>
        <end position="224"/>
    </location>
</feature>
<gene>
    <name evidence="8" type="ORF">Nans01_01200</name>
</gene>
<feature type="region of interest" description="Disordered" evidence="5">
    <location>
        <begin position="699"/>
        <end position="729"/>
    </location>
</feature>
<comment type="subcellular location">
    <subcellularLocation>
        <location evidence="1">Membrane</location>
        <topology evidence="1">Multi-pass membrane protein</topology>
    </subcellularLocation>
</comment>
<dbReference type="AlphaFoldDB" id="A0A9W6UGS9"/>
<evidence type="ECO:0000256" key="2">
    <source>
        <dbReference type="ARBA" id="ARBA00022692"/>
    </source>
</evidence>
<feature type="compositionally biased region" description="Low complexity" evidence="5">
    <location>
        <begin position="9"/>
        <end position="20"/>
    </location>
</feature>
<evidence type="ECO:0000256" key="6">
    <source>
        <dbReference type="SAM" id="Phobius"/>
    </source>
</evidence>
<feature type="transmembrane region" description="Helical" evidence="6">
    <location>
        <begin position="69"/>
        <end position="88"/>
    </location>
</feature>
<reference evidence="8" key="1">
    <citation type="submission" date="2023-02" db="EMBL/GenBank/DDBJ databases">
        <title>Nocardiopsis ansamitocini NBRC 112285.</title>
        <authorList>
            <person name="Ichikawa N."/>
            <person name="Sato H."/>
            <person name="Tonouchi N."/>
        </authorList>
    </citation>
    <scope>NUCLEOTIDE SEQUENCE</scope>
    <source>
        <strain evidence="8">NBRC 112285</strain>
    </source>
</reference>
<organism evidence="8 9">
    <name type="scientific">Nocardiopsis ansamitocini</name>
    <dbReference type="NCBI Taxonomy" id="1670832"/>
    <lineage>
        <taxon>Bacteria</taxon>
        <taxon>Bacillati</taxon>
        <taxon>Actinomycetota</taxon>
        <taxon>Actinomycetes</taxon>
        <taxon>Streptosporangiales</taxon>
        <taxon>Nocardiopsidaceae</taxon>
        <taxon>Nocardiopsis</taxon>
    </lineage>
</organism>